<dbReference type="PANTHER" id="PTHR30336">
    <property type="entry name" value="INNER MEMBRANE PROTEIN, PROBABLE PERMEASE"/>
    <property type="match status" value="1"/>
</dbReference>
<organism evidence="3 4">
    <name type="scientific">Rathayibacter iranicus</name>
    <dbReference type="NCBI Taxonomy" id="59737"/>
    <lineage>
        <taxon>Bacteria</taxon>
        <taxon>Bacillati</taxon>
        <taxon>Actinomycetota</taxon>
        <taxon>Actinomycetes</taxon>
        <taxon>Micrococcales</taxon>
        <taxon>Microbacteriaceae</taxon>
        <taxon>Rathayibacter</taxon>
    </lineage>
</organism>
<protein>
    <submittedName>
        <fullName evidence="3">YdcF family protein</fullName>
    </submittedName>
</protein>
<dbReference type="GO" id="GO:0000270">
    <property type="term" value="P:peptidoglycan metabolic process"/>
    <property type="evidence" value="ECO:0007669"/>
    <property type="project" value="TreeGrafter"/>
</dbReference>
<dbReference type="Proteomes" id="UP000283946">
    <property type="component" value="Chromosome"/>
</dbReference>
<feature type="transmembrane region" description="Helical" evidence="1">
    <location>
        <begin position="328"/>
        <end position="347"/>
    </location>
</feature>
<keyword evidence="1" id="KW-0472">Membrane</keyword>
<dbReference type="CDD" id="cd06259">
    <property type="entry name" value="YdcF-like"/>
    <property type="match status" value="1"/>
</dbReference>
<name>A0AAD1AG01_9MICO</name>
<dbReference type="KEGG" id="ria:C7V51_11980"/>
<sequence length="349" mass="37630">MPALWSALFALFFLALFVHGRWREPRMLRNGVFLVAAILFAVFTPLLLLIEAVPVVAEYLALAALVLVPLAILALGGALLVNGVQMMRREGRSLGNLLSLFVGILVLVLPTVVLVLYLGVGIGDRRSAGGPLNQYGAVPAELIVLITAYFAAAFLAFALYSVVYARIRLALVPEVIVILGSGLIDGEVPPLLRSRLDRGLAVYRAEREAGRSPLLIPSGGKGSDESRAEGAAMAEYLLANGARPEDVHPETASRNTRENLELSRALLGTLGRHGPVLVVTSDYHVLRAATLTRRLGMPAQVIGARTSAYFVPSAFFREFAAVVVEHRWLHLIACVPVLVVFASLLVWTD</sequence>
<dbReference type="InterPro" id="IPR051599">
    <property type="entry name" value="Cell_Envelope_Assoc"/>
</dbReference>
<dbReference type="AlphaFoldDB" id="A0AAD1AG01"/>
<dbReference type="EMBL" id="CP028130">
    <property type="protein sequence ID" value="AZZ56515.1"/>
    <property type="molecule type" value="Genomic_DNA"/>
</dbReference>
<feature type="transmembrane region" description="Helical" evidence="1">
    <location>
        <begin position="31"/>
        <end position="53"/>
    </location>
</feature>
<feature type="transmembrane region" description="Helical" evidence="1">
    <location>
        <begin position="6"/>
        <end position="22"/>
    </location>
</feature>
<accession>A0AAD1AG01</accession>
<proteinExistence type="predicted"/>
<feature type="domain" description="DUF218" evidence="2">
    <location>
        <begin position="174"/>
        <end position="318"/>
    </location>
</feature>
<dbReference type="InterPro" id="IPR014729">
    <property type="entry name" value="Rossmann-like_a/b/a_fold"/>
</dbReference>
<feature type="transmembrane region" description="Helical" evidence="1">
    <location>
        <begin position="142"/>
        <end position="163"/>
    </location>
</feature>
<gene>
    <name evidence="3" type="ORF">C7V51_11980</name>
</gene>
<dbReference type="GO" id="GO:0043164">
    <property type="term" value="P:Gram-negative-bacterium-type cell wall biogenesis"/>
    <property type="evidence" value="ECO:0007669"/>
    <property type="project" value="TreeGrafter"/>
</dbReference>
<dbReference type="Pfam" id="PF02698">
    <property type="entry name" value="DUF218"/>
    <property type="match status" value="1"/>
</dbReference>
<dbReference type="Gene3D" id="3.40.50.620">
    <property type="entry name" value="HUPs"/>
    <property type="match status" value="1"/>
</dbReference>
<evidence type="ECO:0000256" key="1">
    <source>
        <dbReference type="SAM" id="Phobius"/>
    </source>
</evidence>
<dbReference type="InterPro" id="IPR003848">
    <property type="entry name" value="DUF218"/>
</dbReference>
<feature type="transmembrane region" description="Helical" evidence="1">
    <location>
        <begin position="94"/>
        <end position="122"/>
    </location>
</feature>
<dbReference type="PANTHER" id="PTHR30336:SF4">
    <property type="entry name" value="ENVELOPE BIOGENESIS FACTOR ELYC"/>
    <property type="match status" value="1"/>
</dbReference>
<evidence type="ECO:0000259" key="2">
    <source>
        <dbReference type="Pfam" id="PF02698"/>
    </source>
</evidence>
<dbReference type="GO" id="GO:0005886">
    <property type="term" value="C:plasma membrane"/>
    <property type="evidence" value="ECO:0007669"/>
    <property type="project" value="TreeGrafter"/>
</dbReference>
<keyword evidence="1" id="KW-1133">Transmembrane helix</keyword>
<keyword evidence="1" id="KW-0812">Transmembrane</keyword>
<dbReference type="RefSeq" id="WP_104265704.1">
    <property type="nucleotide sequence ID" value="NZ_CP028130.1"/>
</dbReference>
<evidence type="ECO:0000313" key="4">
    <source>
        <dbReference type="Proteomes" id="UP000283946"/>
    </source>
</evidence>
<reference evidence="3 4" key="1">
    <citation type="submission" date="2018-03" db="EMBL/GenBank/DDBJ databases">
        <title>Bacteriophage NCPPB3778 and a type I-E CRISPR drive the evolution of the US Biological Select Agent, Rathayibacter toxicus.</title>
        <authorList>
            <person name="Davis E.W.II."/>
            <person name="Tabima J.F."/>
            <person name="Weisberg A.J."/>
            <person name="Dantas Lopes L."/>
            <person name="Wiseman M.S."/>
            <person name="Wiseman M.S."/>
            <person name="Pupko T."/>
            <person name="Belcher M.S."/>
            <person name="Sechler A.J."/>
            <person name="Tancos M.A."/>
            <person name="Schroeder B.K."/>
            <person name="Murray T.D."/>
            <person name="Luster D.G."/>
            <person name="Schneider W.L."/>
            <person name="Rogers E."/>
            <person name="Andreote F.D."/>
            <person name="Grunwald N.J."/>
            <person name="Putnam M.L."/>
            <person name="Chang J.H."/>
        </authorList>
    </citation>
    <scope>NUCLEOTIDE SEQUENCE [LARGE SCALE GENOMIC DNA]</scope>
    <source>
        <strain evidence="3 4">NCCPB 2253</strain>
    </source>
</reference>
<feature type="transmembrane region" description="Helical" evidence="1">
    <location>
        <begin position="59"/>
        <end position="82"/>
    </location>
</feature>
<evidence type="ECO:0000313" key="3">
    <source>
        <dbReference type="EMBL" id="AZZ56515.1"/>
    </source>
</evidence>